<evidence type="ECO:0000313" key="13">
    <source>
        <dbReference type="EMBL" id="EER24834.1"/>
    </source>
</evidence>
<dbReference type="InterPro" id="IPR013130">
    <property type="entry name" value="Fe3_Rdtase_TM_dom"/>
</dbReference>
<feature type="transmembrane region" description="Helical" evidence="10">
    <location>
        <begin position="325"/>
        <end position="346"/>
    </location>
</feature>
<dbReference type="SFLD" id="SFLDS00052">
    <property type="entry name" value="Ferric_Reductase_Domain"/>
    <property type="match status" value="1"/>
</dbReference>
<keyword evidence="9" id="KW-0325">Glycoprotein</keyword>
<evidence type="ECO:0000256" key="9">
    <source>
        <dbReference type="ARBA" id="ARBA00023180"/>
    </source>
</evidence>
<keyword evidence="7" id="KW-0406">Ion transport</keyword>
<dbReference type="VEuPathDB" id="FungiDB:CPC735_014300"/>
<dbReference type="PANTHER" id="PTHR32361">
    <property type="entry name" value="FERRIC/CUPRIC REDUCTASE TRANSMEMBRANE COMPONENT"/>
    <property type="match status" value="1"/>
</dbReference>
<dbReference type="InterPro" id="IPR051410">
    <property type="entry name" value="Ferric/Cupric_Reductase"/>
</dbReference>
<dbReference type="GO" id="GO:0005886">
    <property type="term" value="C:plasma membrane"/>
    <property type="evidence" value="ECO:0007669"/>
    <property type="project" value="TreeGrafter"/>
</dbReference>
<dbReference type="GO" id="GO:0015677">
    <property type="term" value="P:copper ion import"/>
    <property type="evidence" value="ECO:0007669"/>
    <property type="project" value="TreeGrafter"/>
</dbReference>
<evidence type="ECO:0000256" key="6">
    <source>
        <dbReference type="ARBA" id="ARBA00023002"/>
    </source>
</evidence>
<feature type="transmembrane region" description="Helical" evidence="10">
    <location>
        <begin position="388"/>
        <end position="406"/>
    </location>
</feature>
<dbReference type="PANTHER" id="PTHR32361:SF9">
    <property type="entry name" value="FERRIC REDUCTASE TRANSMEMBRANE COMPONENT 3-RELATED"/>
    <property type="match status" value="1"/>
</dbReference>
<feature type="transmembrane region" description="Helical" evidence="10">
    <location>
        <begin position="160"/>
        <end position="179"/>
    </location>
</feature>
<feature type="domain" description="FAD-binding FR-type" evidence="12">
    <location>
        <begin position="449"/>
        <end position="577"/>
    </location>
</feature>
<dbReference type="Gene3D" id="3.40.50.80">
    <property type="entry name" value="Nucleotide-binding domain of ferredoxin-NADP reductase (FNR) module"/>
    <property type="match status" value="1"/>
</dbReference>
<dbReference type="InterPro" id="IPR039261">
    <property type="entry name" value="FNR_nucleotide-bd"/>
</dbReference>
<evidence type="ECO:0000256" key="10">
    <source>
        <dbReference type="SAM" id="Phobius"/>
    </source>
</evidence>
<dbReference type="OrthoDB" id="167398at2759"/>
<evidence type="ECO:0000259" key="12">
    <source>
        <dbReference type="PROSITE" id="PS51384"/>
    </source>
</evidence>
<dbReference type="RefSeq" id="XP_003066979.1">
    <property type="nucleotide sequence ID" value="XM_003066933.1"/>
</dbReference>
<evidence type="ECO:0000256" key="3">
    <source>
        <dbReference type="ARBA" id="ARBA00022448"/>
    </source>
</evidence>
<dbReference type="GO" id="GO:0006826">
    <property type="term" value="P:iron ion transport"/>
    <property type="evidence" value="ECO:0007669"/>
    <property type="project" value="TreeGrafter"/>
</dbReference>
<evidence type="ECO:0000256" key="1">
    <source>
        <dbReference type="ARBA" id="ARBA00004141"/>
    </source>
</evidence>
<dbReference type="Proteomes" id="UP000009084">
    <property type="component" value="Unassembled WGS sequence"/>
</dbReference>
<gene>
    <name evidence="13" type="ORF">CPC735_014300</name>
</gene>
<evidence type="ECO:0000256" key="8">
    <source>
        <dbReference type="ARBA" id="ARBA00023136"/>
    </source>
</evidence>
<feature type="transmembrane region" description="Helical" evidence="10">
    <location>
        <begin position="286"/>
        <end position="304"/>
    </location>
</feature>
<dbReference type="PROSITE" id="PS51384">
    <property type="entry name" value="FAD_FR"/>
    <property type="match status" value="1"/>
</dbReference>
<sequence length="778" mass="88670">MRFLSVSIVLSAGVSLAADIPESARCVISVAEALSHIRFAGSLNSTYTGYICTNRLHTYSLYAAIKLYCSLSNIEPGLHVLDGDCEKEGFKRIPYKDVEPQLSDEYLASLRVVEFGEVAKRIRLPEPVLISGNYFWRAFRTNRAWAFETWAHHAFGNASYWFWGVVLLCGVINRLYEYFLAGRLLRWRYDQEGHYSLARSAPRRFASAFLTTRHWIRAYLILPPAIGDYHQRLLYWCAVPTRIEAIVIVLYYLLSLALTIVGYDVFKGNLYWDDVSTQAWRYLSDRAGIMSYANLVLLWLFAGRNNPFLWATGWNFGTFNLFHRAVARVATIQAIIHSVGYTVLTLRVHSYLSYWPSAWWYMGAVGTIGMGLLLGFSSIWLRRNYYEVFLLIHIALSAVILIGLFIHTSIFTGGYDKYLWPVVIVWILERAARLVKLVHCNIYLRRSGKKPLISKGTAYYDRSSNLIRLRIVPGLGTLVPRPGQFYYIYQPLKLRGYESHPFTVGSWSQHIEGEPDHFRPVSPERHKIEMPISYSLTFWIRPFNGWTRRLQSECISQGCAVQSTFLLEGPYGVSIPLHKYENVILIAGGAGFAGVWPHIEEHLRRSCVPVLQLTEDTPHSKGLPIPATRTRNMTLIMASKQRELYNELLDGEKLRLLSQTGIRTEFYSTSYSTCSSRSAEEALDETSHLLSRDTDPIHGHRALTSIPIKHGRPNITKIINHSLYDAYGDEEPVSNSGLQTAVLVCGPAAMADDTRAAVRDLLKKGYKGIDYFEEAFNW</sequence>
<accession>C5PCM3</accession>
<proteinExistence type="inferred from homology"/>
<evidence type="ECO:0000256" key="4">
    <source>
        <dbReference type="ARBA" id="ARBA00022692"/>
    </source>
</evidence>
<evidence type="ECO:0000256" key="11">
    <source>
        <dbReference type="SAM" id="SignalP"/>
    </source>
</evidence>
<keyword evidence="11" id="KW-0732">Signal</keyword>
<keyword evidence="3" id="KW-0813">Transport</keyword>
<evidence type="ECO:0000256" key="5">
    <source>
        <dbReference type="ARBA" id="ARBA00022989"/>
    </source>
</evidence>
<comment type="subcellular location">
    <subcellularLocation>
        <location evidence="1">Membrane</location>
        <topology evidence="1">Multi-pass membrane protein</topology>
    </subcellularLocation>
</comment>
<comment type="similarity">
    <text evidence="2">Belongs to the ferric reductase (FRE) family.</text>
</comment>
<dbReference type="Pfam" id="PF01794">
    <property type="entry name" value="Ferric_reduct"/>
    <property type="match status" value="1"/>
</dbReference>
<dbReference type="Pfam" id="PF08030">
    <property type="entry name" value="NAD_binding_6"/>
    <property type="match status" value="1"/>
</dbReference>
<reference evidence="13 14" key="1">
    <citation type="journal article" date="2009" name="Genome Res.">
        <title>Comparative genomic analyses of the human fungal pathogens Coccidioides and their relatives.</title>
        <authorList>
            <person name="Sharpton T.J."/>
            <person name="Stajich J.E."/>
            <person name="Rounsley S.D."/>
            <person name="Gardner M.J."/>
            <person name="Wortman J.R."/>
            <person name="Jordar V.S."/>
            <person name="Maiti R."/>
            <person name="Kodira C.D."/>
            <person name="Neafsey D.E."/>
            <person name="Zeng Q."/>
            <person name="Hung C.-Y."/>
            <person name="McMahan C."/>
            <person name="Muszewska A."/>
            <person name="Grynberg M."/>
            <person name="Mandel M.A."/>
            <person name="Kellner E.M."/>
            <person name="Barker B.M."/>
            <person name="Galgiani J.N."/>
            <person name="Orbach M.J."/>
            <person name="Kirkland T.N."/>
            <person name="Cole G.T."/>
            <person name="Henn M.R."/>
            <person name="Birren B.W."/>
            <person name="Taylor J.W."/>
        </authorList>
    </citation>
    <scope>NUCLEOTIDE SEQUENCE [LARGE SCALE GENOMIC DNA]</scope>
    <source>
        <strain evidence="14">C735</strain>
    </source>
</reference>
<keyword evidence="8 10" id="KW-0472">Membrane</keyword>
<dbReference type="SFLD" id="SFLDG01168">
    <property type="entry name" value="Ferric_reductase_subgroup_(FRE"/>
    <property type="match status" value="1"/>
</dbReference>
<organism evidence="13 14">
    <name type="scientific">Coccidioides posadasii (strain C735)</name>
    <name type="common">Valley fever fungus</name>
    <dbReference type="NCBI Taxonomy" id="222929"/>
    <lineage>
        <taxon>Eukaryota</taxon>
        <taxon>Fungi</taxon>
        <taxon>Dikarya</taxon>
        <taxon>Ascomycota</taxon>
        <taxon>Pezizomycotina</taxon>
        <taxon>Eurotiomycetes</taxon>
        <taxon>Eurotiomycetidae</taxon>
        <taxon>Onygenales</taxon>
        <taxon>Onygenaceae</taxon>
        <taxon>Coccidioides</taxon>
    </lineage>
</organism>
<evidence type="ECO:0000256" key="2">
    <source>
        <dbReference type="ARBA" id="ARBA00006278"/>
    </source>
</evidence>
<feature type="signal peptide" evidence="11">
    <location>
        <begin position="1"/>
        <end position="17"/>
    </location>
</feature>
<feature type="transmembrane region" description="Helical" evidence="10">
    <location>
        <begin position="245"/>
        <end position="266"/>
    </location>
</feature>
<keyword evidence="4 10" id="KW-0812">Transmembrane</keyword>
<dbReference type="AlphaFoldDB" id="C5PCM3"/>
<feature type="transmembrane region" description="Helical" evidence="10">
    <location>
        <begin position="358"/>
        <end position="381"/>
    </location>
</feature>
<feature type="chain" id="PRO_5002954830" description="FAD-binding FR-type domain-containing protein" evidence="11">
    <location>
        <begin position="18"/>
        <end position="778"/>
    </location>
</feature>
<dbReference type="SUPFAM" id="SSF52343">
    <property type="entry name" value="Ferredoxin reductase-like, C-terminal NADP-linked domain"/>
    <property type="match status" value="1"/>
</dbReference>
<dbReference type="KEGG" id="cpw:9692976"/>
<evidence type="ECO:0000313" key="14">
    <source>
        <dbReference type="Proteomes" id="UP000009084"/>
    </source>
</evidence>
<protein>
    <recommendedName>
        <fullName evidence="12">FAD-binding FR-type domain-containing protein</fullName>
    </recommendedName>
</protein>
<dbReference type="InterPro" id="IPR013121">
    <property type="entry name" value="Fe_red_NAD-bd_6"/>
</dbReference>
<name>C5PCM3_COCP7</name>
<dbReference type="GO" id="GO:0000293">
    <property type="term" value="F:ferric-chelate reductase activity"/>
    <property type="evidence" value="ECO:0007669"/>
    <property type="project" value="TreeGrafter"/>
</dbReference>
<keyword evidence="5 10" id="KW-1133">Transmembrane helix</keyword>
<keyword evidence="6" id="KW-0560">Oxidoreductase</keyword>
<dbReference type="CDD" id="cd06186">
    <property type="entry name" value="NOX_Duox_like_FAD_NADP"/>
    <property type="match status" value="1"/>
</dbReference>
<evidence type="ECO:0000256" key="7">
    <source>
        <dbReference type="ARBA" id="ARBA00023065"/>
    </source>
</evidence>
<dbReference type="GO" id="GO:0006879">
    <property type="term" value="P:intracellular iron ion homeostasis"/>
    <property type="evidence" value="ECO:0007669"/>
    <property type="project" value="TreeGrafter"/>
</dbReference>
<dbReference type="EMBL" id="ACFW01000043">
    <property type="protein sequence ID" value="EER24834.1"/>
    <property type="molecule type" value="Genomic_DNA"/>
</dbReference>
<dbReference type="HOGENOM" id="CLU_010365_1_0_1"/>
<dbReference type="InterPro" id="IPR017927">
    <property type="entry name" value="FAD-bd_FR_type"/>
</dbReference>
<comment type="caution">
    <text evidence="13">The sequence shown here is derived from an EMBL/GenBank/DDBJ whole genome shotgun (WGS) entry which is preliminary data.</text>
</comment>